<feature type="region of interest" description="Disordered" evidence="1">
    <location>
        <begin position="285"/>
        <end position="314"/>
    </location>
</feature>
<dbReference type="Proteomes" id="UP001345013">
    <property type="component" value="Unassembled WGS sequence"/>
</dbReference>
<keyword evidence="3" id="KW-1185">Reference proteome</keyword>
<comment type="caution">
    <text evidence="2">The sequence shown here is derived from an EMBL/GenBank/DDBJ whole genome shotgun (WGS) entry which is preliminary data.</text>
</comment>
<evidence type="ECO:0000256" key="1">
    <source>
        <dbReference type="SAM" id="MobiDB-lite"/>
    </source>
</evidence>
<organism evidence="2 3">
    <name type="scientific">Lithohypha guttulata</name>
    <dbReference type="NCBI Taxonomy" id="1690604"/>
    <lineage>
        <taxon>Eukaryota</taxon>
        <taxon>Fungi</taxon>
        <taxon>Dikarya</taxon>
        <taxon>Ascomycota</taxon>
        <taxon>Pezizomycotina</taxon>
        <taxon>Eurotiomycetes</taxon>
        <taxon>Chaetothyriomycetidae</taxon>
        <taxon>Chaetothyriales</taxon>
        <taxon>Trichomeriaceae</taxon>
        <taxon>Lithohypha</taxon>
    </lineage>
</organism>
<reference evidence="2 3" key="1">
    <citation type="submission" date="2023-08" db="EMBL/GenBank/DDBJ databases">
        <title>Black Yeasts Isolated from many extreme environments.</title>
        <authorList>
            <person name="Coleine C."/>
            <person name="Stajich J.E."/>
            <person name="Selbmann L."/>
        </authorList>
    </citation>
    <scope>NUCLEOTIDE SEQUENCE [LARGE SCALE GENOMIC DNA]</scope>
    <source>
        <strain evidence="2 3">CCFEE 5885</strain>
    </source>
</reference>
<dbReference type="EMBL" id="JAVRRG010000009">
    <property type="protein sequence ID" value="KAK5099591.1"/>
    <property type="molecule type" value="Genomic_DNA"/>
</dbReference>
<evidence type="ECO:0000313" key="3">
    <source>
        <dbReference type="Proteomes" id="UP001345013"/>
    </source>
</evidence>
<accession>A0ABR0KM39</accession>
<proteinExistence type="predicted"/>
<feature type="compositionally biased region" description="Basic and acidic residues" evidence="1">
    <location>
        <begin position="55"/>
        <end position="66"/>
    </location>
</feature>
<name>A0ABR0KM39_9EURO</name>
<gene>
    <name evidence="2" type="ORF">LTR24_001250</name>
</gene>
<feature type="compositionally biased region" description="Polar residues" evidence="1">
    <location>
        <begin position="289"/>
        <end position="308"/>
    </location>
</feature>
<evidence type="ECO:0000313" key="2">
    <source>
        <dbReference type="EMBL" id="KAK5099591.1"/>
    </source>
</evidence>
<sequence length="314" mass="35151">MLELKTAKDSSTEGSSGQPPRSSSPPTGPSNSSSDALKPDTTSPEPETMAATRESALEPKQKEVGKLSKKQQKAKAKAEKKVVGDVRKLMHQDAPRGWQKLNGAGLLNSRLRELEEYFTGFDITCRTEDEDSLQSNYTTEQGQRMRDVILQPWRKSGESQSLVRRQQNEADAVLAADFQALERQTQVATELKQAYETQMRLVNDQVGSVLRRISGQPLIAHLEQTKNAVEYMRGQDEFVYSRRIANYVAGVLWQQYDLVIPFEIQQVQGLADLMEEYNATEVRMDPATQAKQEPGMTTTAQDNSQSPGPAQDWK</sequence>
<feature type="compositionally biased region" description="Basic and acidic residues" evidence="1">
    <location>
        <begin position="1"/>
        <end position="11"/>
    </location>
</feature>
<feature type="region of interest" description="Disordered" evidence="1">
    <location>
        <begin position="1"/>
        <end position="81"/>
    </location>
</feature>
<protein>
    <submittedName>
        <fullName evidence="2">Uncharacterized protein</fullName>
    </submittedName>
</protein>